<feature type="domain" description="Excalibur calcium-binding" evidence="1">
    <location>
        <begin position="1"/>
        <end position="29"/>
    </location>
</feature>
<evidence type="ECO:0000259" key="1">
    <source>
        <dbReference type="Pfam" id="PF05901"/>
    </source>
</evidence>
<dbReference type="Proteomes" id="UP000295023">
    <property type="component" value="Unassembled WGS sequence"/>
</dbReference>
<dbReference type="AlphaFoldDB" id="A0A4R4D5V8"/>
<dbReference type="OrthoDB" id="9805504at2"/>
<keyword evidence="3" id="KW-1185">Reference proteome</keyword>
<organism evidence="2 3">
    <name type="scientific">Roseicella aquatilis</name>
    <dbReference type="NCBI Taxonomy" id="2527868"/>
    <lineage>
        <taxon>Bacteria</taxon>
        <taxon>Pseudomonadati</taxon>
        <taxon>Pseudomonadota</taxon>
        <taxon>Alphaproteobacteria</taxon>
        <taxon>Acetobacterales</taxon>
        <taxon>Roseomonadaceae</taxon>
        <taxon>Roseicella</taxon>
    </lineage>
</organism>
<dbReference type="RefSeq" id="WP_132296868.1">
    <property type="nucleotide sequence ID" value="NZ_SKBM01000044.1"/>
</dbReference>
<name>A0A4R4D5V8_9PROT</name>
<comment type="caution">
    <text evidence="2">The sequence shown here is derived from an EMBL/GenBank/DDBJ whole genome shotgun (WGS) entry which is preliminary data.</text>
</comment>
<sequence length="33" mass="3528">MSTCAEARFHLSQCGLARLDSNGDGVPCESLCR</sequence>
<evidence type="ECO:0000313" key="2">
    <source>
        <dbReference type="EMBL" id="TCZ52944.1"/>
    </source>
</evidence>
<evidence type="ECO:0000313" key="3">
    <source>
        <dbReference type="Proteomes" id="UP000295023"/>
    </source>
</evidence>
<gene>
    <name evidence="2" type="ORF">EXY23_25660</name>
</gene>
<protein>
    <recommendedName>
        <fullName evidence="1">Excalibur calcium-binding domain-containing protein</fullName>
    </recommendedName>
</protein>
<dbReference type="Pfam" id="PF05901">
    <property type="entry name" value="Excalibur"/>
    <property type="match status" value="1"/>
</dbReference>
<dbReference type="EMBL" id="SKBM01000044">
    <property type="protein sequence ID" value="TCZ52944.1"/>
    <property type="molecule type" value="Genomic_DNA"/>
</dbReference>
<accession>A0A4R4D5V8</accession>
<dbReference type="InterPro" id="IPR008613">
    <property type="entry name" value="Excalibur_Ca-bd_domain"/>
</dbReference>
<proteinExistence type="predicted"/>
<reference evidence="2 3" key="1">
    <citation type="submission" date="2019-03" db="EMBL/GenBank/DDBJ databases">
        <title>Paracraurococcus aquatilis NE82 genome sequence.</title>
        <authorList>
            <person name="Zhao Y."/>
            <person name="Du Z."/>
        </authorList>
    </citation>
    <scope>NUCLEOTIDE SEQUENCE [LARGE SCALE GENOMIC DNA]</scope>
    <source>
        <strain evidence="2 3">NE82</strain>
    </source>
</reference>